<dbReference type="EC" id="7.1.2.1" evidence="12"/>
<keyword evidence="16" id="KW-1185">Reference proteome</keyword>
<dbReference type="Proteomes" id="UP000037460">
    <property type="component" value="Unassembled WGS sequence"/>
</dbReference>
<sequence length="1054" mass="113783">MPTPTMRILEMRNSANDDGLNEPLVAGANKDHGHEAIHQNGVHPITGPDGLTTAQARELFAEWGPNALPENKKSKLVLLLLAFVTPMALLIWVGIVVELAVGIQKVAQGLEGAEGPTEHLVDFGVLMLLQVMNAVVGWHEEAKAGDAVDALKKSLAPKANVKRDGRWQVIPGRDLVPGDLVVLALGGAVPADCRLLHGKEIGVDQAALTGESLPVKMREGDVAKMGSTVSTGEIEAIVESTGANTFFGKTASLLNSVNDVSNLDKILMQILMSICSFGVPCIIAICAVLGERQNGIETVITQAVVLLVAVVPIANQVVCTSTLALGGRTLAEHNAIVTRLSSIEELAGMAMLCSDKTGTLTLNKMVMQEIVTTDGQAHQWPHGCALSEAATAVLRYSALATKWRETPKDALDRLVLGAAQPMLNELDSFVQLDYSPFDPSIKRTTATLRDPSGREFDVTKGAPPVVLKMAYNFHEIREPIERAIDDYAERGVRCIAVAVTDAQKRWNFAGLITFLDPPRPDTKATIENANKLGVGVKMITGDQLAIARETCRTLGMGTSVFGANALPETADASDVDSVRAMDNIEVADGFAGMFPEHKFLIIDILRRRGWTVGMTGDGVNDAPALKKADVGIAVQGATDAACAAADIVLMEEGLSTIIVAIRLSRKIFQRMKNYLTYRVASSLMLALFFVISVAAFNPLEHLNCQTLFNVPGGYYNSTAEQMLCATTTVLGSSTCLPAGTETTCQIDQLSQNNDVVVDMNSVAIPNYFLLNILQLVFMIMFNDICMITVAWDNVKDSRIPMTWNMRRLYALASVLCVTVALLQLLYLIIGYSAMLPASQQPAPMNLIWALGYHTPLQFSEMETMMYISLSWAGFLTLLACRNEGFFWESLPGKELFVAFCVSIGATTLLGSLLKADTISFWATPFPVVLITLIYNLLAFFILDFVKAVANWSFDRIEGKVDPIVGKSMKMSLWAQNRASLATRETGNDRNTGNGAGAARSTREAEDARPRTGHRANPEEIERLHGAVAKLAGLLGAVQPESQVAVAEILASLRS</sequence>
<dbReference type="AlphaFoldDB" id="A0A0M0K0N3"/>
<dbReference type="Gene3D" id="3.40.50.1000">
    <property type="entry name" value="HAD superfamily/HAD-like"/>
    <property type="match status" value="2"/>
</dbReference>
<dbReference type="GO" id="GO:0016887">
    <property type="term" value="F:ATP hydrolysis activity"/>
    <property type="evidence" value="ECO:0007669"/>
    <property type="project" value="InterPro"/>
</dbReference>
<keyword evidence="12" id="KW-0375">Hydrogen ion transport</keyword>
<evidence type="ECO:0000256" key="6">
    <source>
        <dbReference type="ARBA" id="ARBA00022741"/>
    </source>
</evidence>
<proteinExistence type="inferred from homology"/>
<feature type="transmembrane region" description="Helical" evidence="12">
    <location>
        <begin position="76"/>
        <end position="97"/>
    </location>
</feature>
<dbReference type="SUPFAM" id="SSF81653">
    <property type="entry name" value="Calcium ATPase, transduction domain A"/>
    <property type="match status" value="1"/>
</dbReference>
<feature type="transmembrane region" description="Helical" evidence="12">
    <location>
        <begin position="266"/>
        <end position="289"/>
    </location>
</feature>
<keyword evidence="6 12" id="KW-0547">Nucleotide-binding</keyword>
<evidence type="ECO:0000256" key="2">
    <source>
        <dbReference type="ARBA" id="ARBA00008804"/>
    </source>
</evidence>
<keyword evidence="12" id="KW-0813">Transport</keyword>
<dbReference type="InterPro" id="IPR004014">
    <property type="entry name" value="ATPase_P-typ_cation-transptr_N"/>
</dbReference>
<dbReference type="PROSITE" id="PS00154">
    <property type="entry name" value="ATPASE_E1_E2"/>
    <property type="match status" value="1"/>
</dbReference>
<name>A0A0M0K0N3_9EUKA</name>
<keyword evidence="11 12" id="KW-0472">Membrane</keyword>
<keyword evidence="10 12" id="KW-1133">Transmembrane helix</keyword>
<dbReference type="InterPro" id="IPR044492">
    <property type="entry name" value="P_typ_ATPase_HD_dom"/>
</dbReference>
<dbReference type="InterPro" id="IPR018303">
    <property type="entry name" value="ATPase_P-typ_P_site"/>
</dbReference>
<dbReference type="NCBIfam" id="TIGR01647">
    <property type="entry name" value="ATPase-IIIA_H"/>
    <property type="match status" value="1"/>
</dbReference>
<keyword evidence="5" id="KW-0479">Metal-binding</keyword>
<dbReference type="SFLD" id="SFLDS00003">
    <property type="entry name" value="Haloacid_Dehalogenase"/>
    <property type="match status" value="1"/>
</dbReference>
<dbReference type="SFLD" id="SFLDF00027">
    <property type="entry name" value="p-type_atpase"/>
    <property type="match status" value="1"/>
</dbReference>
<gene>
    <name evidence="15" type="ORF">Ctob_013765</name>
</gene>
<dbReference type="SMART" id="SM00831">
    <property type="entry name" value="Cation_ATPase_N"/>
    <property type="match status" value="1"/>
</dbReference>
<dbReference type="InterPro" id="IPR059000">
    <property type="entry name" value="ATPase_P-type_domA"/>
</dbReference>
<feature type="transmembrane region" description="Helical" evidence="12">
    <location>
        <begin position="925"/>
        <end position="945"/>
    </location>
</feature>
<evidence type="ECO:0000256" key="4">
    <source>
        <dbReference type="ARBA" id="ARBA00022692"/>
    </source>
</evidence>
<dbReference type="GO" id="GO:0005886">
    <property type="term" value="C:plasma membrane"/>
    <property type="evidence" value="ECO:0007669"/>
    <property type="project" value="UniProtKB-SubCell"/>
</dbReference>
<dbReference type="EMBL" id="JWZX01001790">
    <property type="protein sequence ID" value="KOO32369.1"/>
    <property type="molecule type" value="Genomic_DNA"/>
</dbReference>
<dbReference type="NCBIfam" id="TIGR01494">
    <property type="entry name" value="ATPase_P-type"/>
    <property type="match status" value="2"/>
</dbReference>
<dbReference type="Gene3D" id="1.20.1110.10">
    <property type="entry name" value="Calcium-transporting ATPase, transmembrane domain"/>
    <property type="match status" value="2"/>
</dbReference>
<evidence type="ECO:0000256" key="7">
    <source>
        <dbReference type="ARBA" id="ARBA00022840"/>
    </source>
</evidence>
<dbReference type="PRINTS" id="PR00119">
    <property type="entry name" value="CATATPASE"/>
</dbReference>
<feature type="transmembrane region" description="Helical" evidence="12">
    <location>
        <begin position="675"/>
        <end position="696"/>
    </location>
</feature>
<dbReference type="GO" id="GO:0005524">
    <property type="term" value="F:ATP binding"/>
    <property type="evidence" value="ECO:0007669"/>
    <property type="project" value="UniProtKB-UniRule"/>
</dbReference>
<dbReference type="FunFam" id="3.40.1110.10:FF:000005">
    <property type="entry name" value="Plasma membrane ATPase"/>
    <property type="match status" value="1"/>
</dbReference>
<evidence type="ECO:0000313" key="16">
    <source>
        <dbReference type="Proteomes" id="UP000037460"/>
    </source>
</evidence>
<reference evidence="16" key="1">
    <citation type="journal article" date="2015" name="PLoS Genet.">
        <title>Genome Sequence and Transcriptome Analyses of Chrysochromulina tobin: Metabolic Tools for Enhanced Algal Fitness in the Prominent Order Prymnesiales (Haptophyceae).</title>
        <authorList>
            <person name="Hovde B.T."/>
            <person name="Deodato C.R."/>
            <person name="Hunsperger H.M."/>
            <person name="Ryken S.A."/>
            <person name="Yost W."/>
            <person name="Jha R.K."/>
            <person name="Patterson J."/>
            <person name="Monnat R.J. Jr."/>
            <person name="Barlow S.B."/>
            <person name="Starkenburg S.R."/>
            <person name="Cattolico R.A."/>
        </authorList>
    </citation>
    <scope>NUCLEOTIDE SEQUENCE</scope>
    <source>
        <strain evidence="16">CCMP291</strain>
    </source>
</reference>
<dbReference type="Gene3D" id="3.40.1110.10">
    <property type="entry name" value="Calcium-transporting ATPase, cytoplasmic domain N"/>
    <property type="match status" value="1"/>
</dbReference>
<dbReference type="OrthoDB" id="116380at2759"/>
<dbReference type="PRINTS" id="PR00120">
    <property type="entry name" value="HATPASE"/>
</dbReference>
<evidence type="ECO:0000256" key="11">
    <source>
        <dbReference type="ARBA" id="ARBA00023136"/>
    </source>
</evidence>
<dbReference type="GO" id="GO:0046872">
    <property type="term" value="F:metal ion binding"/>
    <property type="evidence" value="ECO:0007669"/>
    <property type="project" value="UniProtKB-KW"/>
</dbReference>
<feature type="compositionally biased region" description="Polar residues" evidence="13">
    <location>
        <begin position="982"/>
        <end position="992"/>
    </location>
</feature>
<organism evidence="15 16">
    <name type="scientific">Chrysochromulina tobinii</name>
    <dbReference type="NCBI Taxonomy" id="1460289"/>
    <lineage>
        <taxon>Eukaryota</taxon>
        <taxon>Haptista</taxon>
        <taxon>Haptophyta</taxon>
        <taxon>Prymnesiophyceae</taxon>
        <taxon>Prymnesiales</taxon>
        <taxon>Chrysochromulinaceae</taxon>
        <taxon>Chrysochromulina</taxon>
    </lineage>
</organism>
<comment type="catalytic activity">
    <reaction evidence="12">
        <text>ATP + H2O + H(+)(in) = ADP + phosphate + 2 H(+)(out)</text>
        <dbReference type="Rhea" id="RHEA:20852"/>
        <dbReference type="ChEBI" id="CHEBI:15377"/>
        <dbReference type="ChEBI" id="CHEBI:15378"/>
        <dbReference type="ChEBI" id="CHEBI:30616"/>
        <dbReference type="ChEBI" id="CHEBI:43474"/>
        <dbReference type="ChEBI" id="CHEBI:456216"/>
        <dbReference type="EC" id="7.1.2.1"/>
    </reaction>
</comment>
<feature type="region of interest" description="Disordered" evidence="13">
    <location>
        <begin position="982"/>
        <end position="1019"/>
    </location>
</feature>
<evidence type="ECO:0000313" key="15">
    <source>
        <dbReference type="EMBL" id="KOO32369.1"/>
    </source>
</evidence>
<dbReference type="SFLD" id="SFLDG00002">
    <property type="entry name" value="C1.7:_P-type_atpase_like"/>
    <property type="match status" value="1"/>
</dbReference>
<feature type="transmembrane region" description="Helical" evidence="12">
    <location>
        <begin position="808"/>
        <end position="829"/>
    </location>
</feature>
<dbReference type="GO" id="GO:0120029">
    <property type="term" value="P:proton export across plasma membrane"/>
    <property type="evidence" value="ECO:0007669"/>
    <property type="project" value="UniProtKB-UniRule"/>
</dbReference>
<keyword evidence="9 12" id="KW-1278">Translocase</keyword>
<dbReference type="SUPFAM" id="SSF81665">
    <property type="entry name" value="Calcium ATPase, transmembrane domain M"/>
    <property type="match status" value="2"/>
</dbReference>
<evidence type="ECO:0000256" key="10">
    <source>
        <dbReference type="ARBA" id="ARBA00022989"/>
    </source>
</evidence>
<dbReference type="Gene3D" id="2.70.150.10">
    <property type="entry name" value="Calcium-transporting ATPase, cytoplasmic transduction domain A"/>
    <property type="match status" value="1"/>
</dbReference>
<dbReference type="Pfam" id="PF00702">
    <property type="entry name" value="Hydrolase"/>
    <property type="match status" value="1"/>
</dbReference>
<dbReference type="InterPro" id="IPR008250">
    <property type="entry name" value="ATPase_P-typ_transduc_dom_A_sf"/>
</dbReference>
<dbReference type="Pfam" id="PF00122">
    <property type="entry name" value="E1-E2_ATPase"/>
    <property type="match status" value="1"/>
</dbReference>
<dbReference type="Pfam" id="PF00690">
    <property type="entry name" value="Cation_ATPase_N"/>
    <property type="match status" value="1"/>
</dbReference>
<keyword evidence="12" id="KW-0406">Ion transport</keyword>
<dbReference type="InterPro" id="IPR036412">
    <property type="entry name" value="HAD-like_sf"/>
</dbReference>
<feature type="transmembrane region" description="Helical" evidence="12">
    <location>
        <begin position="767"/>
        <end position="787"/>
    </location>
</feature>
<keyword evidence="3" id="KW-0597">Phosphoprotein</keyword>
<dbReference type="InterPro" id="IPR023214">
    <property type="entry name" value="HAD_sf"/>
</dbReference>
<dbReference type="InterPro" id="IPR023299">
    <property type="entry name" value="ATPase_P-typ_cyto_dom_N"/>
</dbReference>
<dbReference type="InterPro" id="IPR006534">
    <property type="entry name" value="P-type_ATPase_IIIA"/>
</dbReference>
<evidence type="ECO:0000256" key="5">
    <source>
        <dbReference type="ARBA" id="ARBA00022723"/>
    </source>
</evidence>
<keyword evidence="7 12" id="KW-0067">ATP-binding</keyword>
<feature type="transmembrane region" description="Helical" evidence="12">
    <location>
        <begin position="895"/>
        <end position="913"/>
    </location>
</feature>
<feature type="compositionally biased region" description="Basic and acidic residues" evidence="13">
    <location>
        <begin position="1000"/>
        <end position="1019"/>
    </location>
</feature>
<keyword evidence="4 12" id="KW-0812">Transmembrane</keyword>
<dbReference type="FunFam" id="2.70.150.10:FF:000042">
    <property type="entry name" value="Plasma membrane ATPase"/>
    <property type="match status" value="1"/>
</dbReference>
<protein>
    <recommendedName>
        <fullName evidence="12">Plasma membrane ATPase</fullName>
        <ecNumber evidence="12">7.1.2.1</ecNumber>
    </recommendedName>
</protein>
<comment type="similarity">
    <text evidence="2 12">Belongs to the cation transport ATPase (P-type) (TC 3.A.3) family. Type IIIA subfamily.</text>
</comment>
<evidence type="ECO:0000256" key="3">
    <source>
        <dbReference type="ARBA" id="ARBA00022553"/>
    </source>
</evidence>
<evidence type="ECO:0000256" key="9">
    <source>
        <dbReference type="ARBA" id="ARBA00022967"/>
    </source>
</evidence>
<evidence type="ECO:0000256" key="8">
    <source>
        <dbReference type="ARBA" id="ARBA00022842"/>
    </source>
</evidence>
<dbReference type="PANTHER" id="PTHR42861">
    <property type="entry name" value="CALCIUM-TRANSPORTING ATPASE"/>
    <property type="match status" value="1"/>
</dbReference>
<evidence type="ECO:0000259" key="14">
    <source>
        <dbReference type="SMART" id="SM00831"/>
    </source>
</evidence>
<comment type="caution">
    <text evidence="12">Lacks conserved residue(s) required for the propagation of feature annotation.</text>
</comment>
<keyword evidence="8 12" id="KW-0460">Magnesium</keyword>
<comment type="caution">
    <text evidence="15">The sequence shown here is derived from an EMBL/GenBank/DDBJ whole genome shotgun (WGS) entry which is preliminary data.</text>
</comment>
<dbReference type="FunFam" id="3.40.50.1000:FF:000211">
    <property type="entry name" value="Plasma membrane ATPase"/>
    <property type="match status" value="1"/>
</dbReference>
<feature type="domain" description="Cation-transporting P-type ATPase N-terminal" evidence="14">
    <location>
        <begin position="31"/>
        <end position="103"/>
    </location>
</feature>
<dbReference type="InterPro" id="IPR023298">
    <property type="entry name" value="ATPase_P-typ_TM_dom_sf"/>
</dbReference>
<accession>A0A0M0K0N3</accession>
<evidence type="ECO:0000256" key="12">
    <source>
        <dbReference type="RuleBase" id="RU362083"/>
    </source>
</evidence>
<comment type="subcellular location">
    <subcellularLocation>
        <location evidence="12">Cell membrane</location>
        <topology evidence="12">Multi-pass membrane protein</topology>
    </subcellularLocation>
    <subcellularLocation>
        <location evidence="1">Membrane</location>
        <topology evidence="1">Multi-pass membrane protein</topology>
    </subcellularLocation>
</comment>
<evidence type="ECO:0000256" key="1">
    <source>
        <dbReference type="ARBA" id="ARBA00004141"/>
    </source>
</evidence>
<dbReference type="InterPro" id="IPR001757">
    <property type="entry name" value="P_typ_ATPase"/>
</dbReference>
<evidence type="ECO:0000256" key="13">
    <source>
        <dbReference type="SAM" id="MobiDB-lite"/>
    </source>
</evidence>
<dbReference type="SUPFAM" id="SSF56784">
    <property type="entry name" value="HAD-like"/>
    <property type="match status" value="1"/>
</dbReference>
<dbReference type="GO" id="GO:0008553">
    <property type="term" value="F:P-type proton-exporting transporter activity"/>
    <property type="evidence" value="ECO:0007669"/>
    <property type="project" value="UniProtKB-UniRule"/>
</dbReference>
<dbReference type="SUPFAM" id="SSF81660">
    <property type="entry name" value="Metal cation-transporting ATPase, ATP-binding domain N"/>
    <property type="match status" value="1"/>
</dbReference>